<dbReference type="InterPro" id="IPR044726">
    <property type="entry name" value="ABCC_6TM_D2"/>
</dbReference>
<dbReference type="PROSITE" id="PS50929">
    <property type="entry name" value="ABC_TM1F"/>
    <property type="match status" value="2"/>
</dbReference>
<evidence type="ECO:0000256" key="3">
    <source>
        <dbReference type="ARBA" id="ARBA00022448"/>
    </source>
</evidence>
<keyword evidence="3" id="KW-0813">Transport</keyword>
<evidence type="ECO:0000256" key="11">
    <source>
        <dbReference type="SAM" id="Phobius"/>
    </source>
</evidence>
<dbReference type="CDD" id="cd18580">
    <property type="entry name" value="ABC_6TM_ABCC_D2"/>
    <property type="match status" value="1"/>
</dbReference>
<feature type="transmembrane region" description="Helical" evidence="11">
    <location>
        <begin position="791"/>
        <end position="811"/>
    </location>
</feature>
<keyword evidence="4 11" id="KW-0812">Transmembrane</keyword>
<evidence type="ECO:0000313" key="14">
    <source>
        <dbReference type="EMBL" id="RHZ11723.1"/>
    </source>
</evidence>
<evidence type="ECO:0000259" key="13">
    <source>
        <dbReference type="PROSITE" id="PS50929"/>
    </source>
</evidence>
<feature type="transmembrane region" description="Helical" evidence="11">
    <location>
        <begin position="144"/>
        <end position="161"/>
    </location>
</feature>
<dbReference type="InterPro" id="IPR017871">
    <property type="entry name" value="ABC_transporter-like_CS"/>
</dbReference>
<dbReference type="PROSITE" id="PS00211">
    <property type="entry name" value="ABC_TRANSPORTER_1"/>
    <property type="match status" value="1"/>
</dbReference>
<evidence type="ECO:0000256" key="8">
    <source>
        <dbReference type="ARBA" id="ARBA00022989"/>
    </source>
</evidence>
<comment type="similarity">
    <text evidence="2">Belongs to the ABC transporter superfamily. ABCC family. Conjugate transporter (TC 3.A.1.208) subfamily.</text>
</comment>
<reference evidence="14 15" key="1">
    <citation type="submission" date="2018-08" db="EMBL/GenBank/DDBJ databases">
        <title>Aphanomyces genome sequencing and annotation.</title>
        <authorList>
            <person name="Minardi D."/>
            <person name="Oidtmann B."/>
            <person name="Van Der Giezen M."/>
            <person name="Studholme D.J."/>
        </authorList>
    </citation>
    <scope>NUCLEOTIDE SEQUENCE [LARGE SCALE GENOMIC DNA]</scope>
    <source>
        <strain evidence="14 15">197901</strain>
    </source>
</reference>
<feature type="domain" description="ABC transporter" evidence="12">
    <location>
        <begin position="1073"/>
        <end position="1307"/>
    </location>
</feature>
<organism evidence="14 15">
    <name type="scientific">Aphanomyces astaci</name>
    <name type="common">Crayfish plague agent</name>
    <dbReference type="NCBI Taxonomy" id="112090"/>
    <lineage>
        <taxon>Eukaryota</taxon>
        <taxon>Sar</taxon>
        <taxon>Stramenopiles</taxon>
        <taxon>Oomycota</taxon>
        <taxon>Saprolegniomycetes</taxon>
        <taxon>Saprolegniales</taxon>
        <taxon>Verrucalvaceae</taxon>
        <taxon>Aphanomyces</taxon>
    </lineage>
</organism>
<evidence type="ECO:0000256" key="5">
    <source>
        <dbReference type="ARBA" id="ARBA00022737"/>
    </source>
</evidence>
<dbReference type="PANTHER" id="PTHR24223">
    <property type="entry name" value="ATP-BINDING CASSETTE SUB-FAMILY C"/>
    <property type="match status" value="1"/>
</dbReference>
<dbReference type="Gene3D" id="1.20.1560.10">
    <property type="entry name" value="ABC transporter type 1, transmembrane domain"/>
    <property type="match status" value="2"/>
</dbReference>
<evidence type="ECO:0000256" key="10">
    <source>
        <dbReference type="SAM" id="MobiDB-lite"/>
    </source>
</evidence>
<dbReference type="VEuPathDB" id="FungiDB:H257_07267"/>
<dbReference type="InterPro" id="IPR036640">
    <property type="entry name" value="ABC1_TM_sf"/>
</dbReference>
<evidence type="ECO:0000256" key="9">
    <source>
        <dbReference type="ARBA" id="ARBA00023136"/>
    </source>
</evidence>
<dbReference type="Pfam" id="PF00005">
    <property type="entry name" value="ABC_tran"/>
    <property type="match status" value="2"/>
</dbReference>
<evidence type="ECO:0000256" key="7">
    <source>
        <dbReference type="ARBA" id="ARBA00022840"/>
    </source>
</evidence>
<evidence type="ECO:0000256" key="2">
    <source>
        <dbReference type="ARBA" id="ARBA00009726"/>
    </source>
</evidence>
<dbReference type="InterPro" id="IPR044746">
    <property type="entry name" value="ABCC_6TM_D1"/>
</dbReference>
<keyword evidence="5" id="KW-0677">Repeat</keyword>
<feature type="transmembrane region" description="Helical" evidence="11">
    <location>
        <begin position="748"/>
        <end position="771"/>
    </location>
</feature>
<dbReference type="PROSITE" id="PS50893">
    <property type="entry name" value="ABC_TRANSPORTER_2"/>
    <property type="match status" value="2"/>
</dbReference>
<feature type="transmembrane region" description="Helical" evidence="11">
    <location>
        <begin position="98"/>
        <end position="124"/>
    </location>
</feature>
<accession>A0A397F6J7</accession>
<dbReference type="Pfam" id="PF00664">
    <property type="entry name" value="ABC_membrane"/>
    <property type="match status" value="2"/>
</dbReference>
<keyword evidence="9 11" id="KW-0472">Membrane</keyword>
<comment type="caution">
    <text evidence="14">The sequence shown here is derived from an EMBL/GenBank/DDBJ whole genome shotgun (WGS) entry which is preliminary data.</text>
</comment>
<protein>
    <recommendedName>
        <fullName evidence="16">Multidrug resistance-associated protein 1</fullName>
    </recommendedName>
</protein>
<feature type="domain" description="ABC transporter" evidence="12">
    <location>
        <begin position="431"/>
        <end position="655"/>
    </location>
</feature>
<dbReference type="InterPro" id="IPR027417">
    <property type="entry name" value="P-loop_NTPase"/>
</dbReference>
<dbReference type="GO" id="GO:0140359">
    <property type="term" value="F:ABC-type transporter activity"/>
    <property type="evidence" value="ECO:0007669"/>
    <property type="project" value="InterPro"/>
</dbReference>
<evidence type="ECO:0000313" key="15">
    <source>
        <dbReference type="Proteomes" id="UP000266196"/>
    </source>
</evidence>
<dbReference type="FunFam" id="3.40.50.300:FF:000610">
    <property type="entry name" value="Multidrug resistance-associated ABC transporter"/>
    <property type="match status" value="1"/>
</dbReference>
<dbReference type="FunFam" id="3.40.50.300:FF:000997">
    <property type="entry name" value="Multidrug resistance-associated protein 1"/>
    <property type="match status" value="1"/>
</dbReference>
<feature type="transmembrane region" description="Helical" evidence="11">
    <location>
        <begin position="896"/>
        <end position="913"/>
    </location>
</feature>
<evidence type="ECO:0000259" key="12">
    <source>
        <dbReference type="PROSITE" id="PS50893"/>
    </source>
</evidence>
<keyword evidence="8 11" id="KW-1133">Transmembrane helix</keyword>
<dbReference type="FunFam" id="1.20.1560.10:FF:000006">
    <property type="entry name" value="ATP-binding cassette, sub-family C (CFTR/MRP), member 9"/>
    <property type="match status" value="1"/>
</dbReference>
<name>A0A397F6J7_APHAT</name>
<dbReference type="GO" id="GO:0005774">
    <property type="term" value="C:vacuolar membrane"/>
    <property type="evidence" value="ECO:0007669"/>
    <property type="project" value="UniProtKB-SubCell"/>
</dbReference>
<proteinExistence type="inferred from homology"/>
<dbReference type="GO" id="GO:0005524">
    <property type="term" value="F:ATP binding"/>
    <property type="evidence" value="ECO:0007669"/>
    <property type="project" value="UniProtKB-KW"/>
</dbReference>
<dbReference type="FunFam" id="1.20.1560.10:FF:000063">
    <property type="entry name" value="Multidrug resistance protein ABC transporter"/>
    <property type="match status" value="1"/>
</dbReference>
<dbReference type="CDD" id="cd03250">
    <property type="entry name" value="ABCC_MRP_domain1"/>
    <property type="match status" value="1"/>
</dbReference>
<evidence type="ECO:0000256" key="1">
    <source>
        <dbReference type="ARBA" id="ARBA00004128"/>
    </source>
</evidence>
<dbReference type="InterPro" id="IPR003593">
    <property type="entry name" value="AAA+_ATPase"/>
</dbReference>
<gene>
    <name evidence="14" type="ORF">DYB31_007239</name>
</gene>
<sequence length="1319" mass="145505">MVTSKQRPASQATASYQSLPTTDHKPLHTSSAVHPYDQASFVSKLLYNWATPLLQLGNQRQLNPVDLWPLQPANQCHVVSASFEPLFRRHRSLVRTIFASYGGRFVGIGLLQILSVGCTLYGPVVLKHILSALEDDTSFDMHAVLQYIVTLFAANVAQAFISAHSTFQNQLVTVKLTSALQHLLFHKSLALDAKCRREKTAGEIANMFSADIQWILNFSIFATQLWLIPVQVAVTLFMLFDVIGWATFVGAGVIVLVLVINNFVVVAQRRNYVALRGYQDARMKSVNEVFGAMQIIKLNAWEEKFHDKIKTERAVELKTLWQIFSLSSCITALLYGAPVVVTIASFSTYTLVMGETLNATKMFTALTLFNLLKIPLMTLPNIIASMMQAMVALRRIMEFLNMDEKKTHIVLTPSSAPLEMVEVYASGNVDICVDNCSFGWDAGKPLFKDVNLTVKRGELVIVHGSVGEGKSSLCAALLGEMDKVGDGTVFVGGQVAYFSQQAWIQNMTIRENILFGKPYDRVKYTNVLEACALSKDLALFSAGDRTEIGQKGVNLSGGQKARISLARACYSDADIFILDSPLSAVDAIVQNEIFTKCFLGLLRHKTVILVTHSPEIIASKCIDQLIQLKGGHLIQTSVDNQMALTDALVTPLRVRVGFADDSHDNHDDYRSEPSQEWDRSILLTPSVASPYPAPFLHGMPFTPFDEAGAATYDDQSGRLVLDEGRSQGRVSTKVFASYLQAVGGWKKVLFWVAVLAIWQGLTISGDVWLSRWSATVKDGTASTSADYLHDAGYYLSIYAVFALGSVAMTMVRTLSIFSSGVAASRRLFENMTNALLRAPMRFFDTNPIGRILNRYSNDINTVDSSIPFSVSASMAVAFMALFSFGTTIWVLQWRGLALLPLIYVYFVLGGYYVEPAREMERVNKTTKSPLLNLISESIEGALVIRAFGPKQVRRFQRQHFRNVDTNNEASFAAQVISQWFAMRIQLLSAILLLCISTALIFMRYYVSPGLIGLVLNYSFTVLPSFQRLVANWGQLETAMVGPERLAEYANIEPEAPRVISGAVAKDWPTTGDVAFTNMSFRYKDNDPMVLKDVSVHIQSGEKVGIVGRTGAGKSSLTMALFRINELAGGSIKIDGVDIAHVGVKTLRSSIAIIPQAPVLFKGTLRNYLDPFGEFADADLWGCLHKVRLADRISAVDGKLDSPVEENGENFSVGERQMLCMARALLRQARIVVMDEATAAIDHETDQNLQRVIRTEFATSTVLTIAHRLDTVLDADRILVFDQGRLAQCDAPAALIGAGAGIFYELVKEGGYLDKVLSQD</sequence>
<dbReference type="InterPro" id="IPR011527">
    <property type="entry name" value="ABC1_TM_dom"/>
</dbReference>
<feature type="domain" description="ABC transmembrane type-1" evidence="13">
    <location>
        <begin position="749"/>
        <end position="1037"/>
    </location>
</feature>
<dbReference type="CDD" id="cd03244">
    <property type="entry name" value="ABCC_MRP_domain2"/>
    <property type="match status" value="1"/>
</dbReference>
<feature type="domain" description="ABC transmembrane type-1" evidence="13">
    <location>
        <begin position="106"/>
        <end position="388"/>
    </location>
</feature>
<evidence type="ECO:0000256" key="6">
    <source>
        <dbReference type="ARBA" id="ARBA00022741"/>
    </source>
</evidence>
<dbReference type="InterPro" id="IPR050173">
    <property type="entry name" value="ABC_transporter_C-like"/>
</dbReference>
<feature type="transmembrane region" description="Helical" evidence="11">
    <location>
        <begin position="323"/>
        <end position="352"/>
    </location>
</feature>
<feature type="transmembrane region" description="Helical" evidence="11">
    <location>
        <begin position="986"/>
        <end position="1006"/>
    </location>
</feature>
<dbReference type="SMART" id="SM00382">
    <property type="entry name" value="AAA"/>
    <property type="match status" value="2"/>
</dbReference>
<dbReference type="GO" id="GO:0016887">
    <property type="term" value="F:ATP hydrolysis activity"/>
    <property type="evidence" value="ECO:0007669"/>
    <property type="project" value="InterPro"/>
</dbReference>
<keyword evidence="7" id="KW-0067">ATP-binding</keyword>
<comment type="subcellular location">
    <subcellularLocation>
        <location evidence="1">Vacuole membrane</location>
        <topology evidence="1">Multi-pass membrane protein</topology>
    </subcellularLocation>
</comment>
<dbReference type="Gene3D" id="3.40.50.300">
    <property type="entry name" value="P-loop containing nucleotide triphosphate hydrolases"/>
    <property type="match status" value="2"/>
</dbReference>
<evidence type="ECO:0008006" key="16">
    <source>
        <dbReference type="Google" id="ProtNLM"/>
    </source>
</evidence>
<dbReference type="SUPFAM" id="SSF90123">
    <property type="entry name" value="ABC transporter transmembrane region"/>
    <property type="match status" value="2"/>
</dbReference>
<feature type="transmembrane region" description="Helical" evidence="11">
    <location>
        <begin position="868"/>
        <end position="890"/>
    </location>
</feature>
<feature type="region of interest" description="Disordered" evidence="10">
    <location>
        <begin position="1"/>
        <end position="29"/>
    </location>
</feature>
<dbReference type="InterPro" id="IPR003439">
    <property type="entry name" value="ABC_transporter-like_ATP-bd"/>
</dbReference>
<dbReference type="SUPFAM" id="SSF52540">
    <property type="entry name" value="P-loop containing nucleoside triphosphate hydrolases"/>
    <property type="match status" value="2"/>
</dbReference>
<dbReference type="PANTHER" id="PTHR24223:SF443">
    <property type="entry name" value="MULTIDRUG-RESISTANCE LIKE PROTEIN 1, ISOFORM I"/>
    <property type="match status" value="1"/>
</dbReference>
<feature type="transmembrane region" description="Helical" evidence="11">
    <location>
        <begin position="214"/>
        <end position="239"/>
    </location>
</feature>
<feature type="compositionally biased region" description="Polar residues" evidence="10">
    <location>
        <begin position="1"/>
        <end position="21"/>
    </location>
</feature>
<feature type="transmembrane region" description="Helical" evidence="11">
    <location>
        <begin position="372"/>
        <end position="393"/>
    </location>
</feature>
<feature type="transmembrane region" description="Helical" evidence="11">
    <location>
        <begin position="245"/>
        <end position="267"/>
    </location>
</feature>
<evidence type="ECO:0000256" key="4">
    <source>
        <dbReference type="ARBA" id="ARBA00022692"/>
    </source>
</evidence>
<dbReference type="CDD" id="cd18579">
    <property type="entry name" value="ABC_6TM_ABCC_D1"/>
    <property type="match status" value="1"/>
</dbReference>
<dbReference type="EMBL" id="QUTE01010904">
    <property type="protein sequence ID" value="RHZ11723.1"/>
    <property type="molecule type" value="Genomic_DNA"/>
</dbReference>
<keyword evidence="6" id="KW-0547">Nucleotide-binding</keyword>
<dbReference type="Proteomes" id="UP000266196">
    <property type="component" value="Unassembled WGS sequence"/>
</dbReference>